<dbReference type="PANTHER" id="PTHR31194:SF62">
    <property type="entry name" value="ETHYLENE-RESPONSIVE TRANSCRIPTION FACTOR ERF118"/>
    <property type="match status" value="1"/>
</dbReference>
<evidence type="ECO:0000256" key="4">
    <source>
        <dbReference type="ARBA" id="ARBA00023125"/>
    </source>
</evidence>
<evidence type="ECO:0000256" key="2">
    <source>
        <dbReference type="ARBA" id="ARBA00022745"/>
    </source>
</evidence>
<dbReference type="SUPFAM" id="SSF54171">
    <property type="entry name" value="DNA-binding domain"/>
    <property type="match status" value="1"/>
</dbReference>
<dbReference type="InterPro" id="IPR036955">
    <property type="entry name" value="AP2/ERF_dom_sf"/>
</dbReference>
<dbReference type="Pfam" id="PF00847">
    <property type="entry name" value="AP2"/>
    <property type="match status" value="1"/>
</dbReference>
<evidence type="ECO:0000256" key="6">
    <source>
        <dbReference type="ARBA" id="ARBA00023163"/>
    </source>
</evidence>
<evidence type="ECO:0000259" key="10">
    <source>
        <dbReference type="PROSITE" id="PS51032"/>
    </source>
</evidence>
<accession>A0AAP0LW24</accession>
<sequence length="399" mass="43805">MSAEFDLALIGAPLKLWISSSSYSVLLVISVLSCMLLCFFEQSLNLGSQSVSMRLRSKRTCCGVKCFGGFHIKQRKVRVICNDPYATDSSSSEDESERNDTRRRFVREINIPLGPLLTPPQLRTVEAESSFDSSNNNNNNNNEVKSQNPSSKRKKTILSVTKTPSSNKPKGVRQRKWGKWAAEIRDPFKKGRIWLGTYDTKEAAARAYEIKRLEFEARAASEKSNASSSVAVSASNSHNISNDNINNGNNNHPVSSSDDSDSVVSHNSPASVLDLDASVATSKENDINIADVNVNEKGDLFKEGFDTNFAELELPFFGFMDQTFVGGSSIEEELNNFFSEGIDCGMPAGDFCSLDDLKVTGVDGDEPSELPDCDFEFEFGTLDFGSLEEQAAPLNIACV</sequence>
<dbReference type="GO" id="GO:0005634">
    <property type="term" value="C:nucleus"/>
    <property type="evidence" value="ECO:0007669"/>
    <property type="project" value="UniProtKB-SubCell"/>
</dbReference>
<reference evidence="11 12" key="1">
    <citation type="submission" date="2024-05" db="EMBL/GenBank/DDBJ databases">
        <title>Haplotype-resolved chromosome-level genome assembly of Huyou (Citrus changshanensis).</title>
        <authorList>
            <person name="Miao C."/>
            <person name="Chen W."/>
            <person name="Wu Y."/>
            <person name="Wang L."/>
            <person name="Zhao S."/>
            <person name="Grierson D."/>
            <person name="Xu C."/>
            <person name="Chen K."/>
        </authorList>
    </citation>
    <scope>NUCLEOTIDE SEQUENCE [LARGE SCALE GENOMIC DNA]</scope>
    <source>
        <strain evidence="11">01-14</strain>
        <tissue evidence="11">Leaf</tissue>
    </source>
</reference>
<gene>
    <name evidence="11" type="ORF">WN944_019841</name>
</gene>
<dbReference type="Proteomes" id="UP001428341">
    <property type="component" value="Unassembled WGS sequence"/>
</dbReference>
<dbReference type="InterPro" id="IPR050913">
    <property type="entry name" value="AP2/ERF_ERF"/>
</dbReference>
<keyword evidence="2" id="KW-0936">Ethylene signaling pathway</keyword>
<comment type="caution">
    <text evidence="11">The sequence shown here is derived from an EMBL/GenBank/DDBJ whole genome shotgun (WGS) entry which is preliminary data.</text>
</comment>
<dbReference type="GO" id="GO:0003677">
    <property type="term" value="F:DNA binding"/>
    <property type="evidence" value="ECO:0007669"/>
    <property type="project" value="UniProtKB-KW"/>
</dbReference>
<dbReference type="InterPro" id="IPR016177">
    <property type="entry name" value="DNA-bd_dom_sf"/>
</dbReference>
<dbReference type="EMBL" id="JBCGBO010000007">
    <property type="protein sequence ID" value="KAK9188438.1"/>
    <property type="molecule type" value="Genomic_DNA"/>
</dbReference>
<feature type="region of interest" description="Disordered" evidence="9">
    <location>
        <begin position="224"/>
        <end position="268"/>
    </location>
</feature>
<protein>
    <recommendedName>
        <fullName evidence="10">AP2/ERF domain-containing protein</fullName>
    </recommendedName>
</protein>
<evidence type="ECO:0000313" key="12">
    <source>
        <dbReference type="Proteomes" id="UP001428341"/>
    </source>
</evidence>
<dbReference type="Gene3D" id="3.30.730.10">
    <property type="entry name" value="AP2/ERF domain"/>
    <property type="match status" value="1"/>
</dbReference>
<dbReference type="GO" id="GO:0003700">
    <property type="term" value="F:DNA-binding transcription factor activity"/>
    <property type="evidence" value="ECO:0007669"/>
    <property type="project" value="InterPro"/>
</dbReference>
<keyword evidence="12" id="KW-1185">Reference proteome</keyword>
<evidence type="ECO:0000256" key="7">
    <source>
        <dbReference type="ARBA" id="ARBA00023242"/>
    </source>
</evidence>
<evidence type="ECO:0000313" key="11">
    <source>
        <dbReference type="EMBL" id="KAK9188438.1"/>
    </source>
</evidence>
<dbReference type="InterPro" id="IPR001471">
    <property type="entry name" value="AP2/ERF_dom"/>
</dbReference>
<evidence type="ECO:0000256" key="1">
    <source>
        <dbReference type="ARBA" id="ARBA00004123"/>
    </source>
</evidence>
<dbReference type="PANTHER" id="PTHR31194">
    <property type="entry name" value="SHN SHINE , DNA BINDING / TRANSCRIPTION FACTOR"/>
    <property type="match status" value="1"/>
</dbReference>
<organism evidence="11 12">
    <name type="scientific">Citrus x changshan-huyou</name>
    <dbReference type="NCBI Taxonomy" id="2935761"/>
    <lineage>
        <taxon>Eukaryota</taxon>
        <taxon>Viridiplantae</taxon>
        <taxon>Streptophyta</taxon>
        <taxon>Embryophyta</taxon>
        <taxon>Tracheophyta</taxon>
        <taxon>Spermatophyta</taxon>
        <taxon>Magnoliopsida</taxon>
        <taxon>eudicotyledons</taxon>
        <taxon>Gunneridae</taxon>
        <taxon>Pentapetalae</taxon>
        <taxon>rosids</taxon>
        <taxon>malvids</taxon>
        <taxon>Sapindales</taxon>
        <taxon>Rutaceae</taxon>
        <taxon>Aurantioideae</taxon>
        <taxon>Citrus</taxon>
    </lineage>
</organism>
<feature type="domain" description="AP2/ERF" evidence="10">
    <location>
        <begin position="168"/>
        <end position="227"/>
    </location>
</feature>
<name>A0AAP0LW24_9ROSI</name>
<dbReference type="GO" id="GO:0009873">
    <property type="term" value="P:ethylene-activated signaling pathway"/>
    <property type="evidence" value="ECO:0007669"/>
    <property type="project" value="UniProtKB-KW"/>
</dbReference>
<keyword evidence="3" id="KW-0805">Transcription regulation</keyword>
<keyword evidence="7" id="KW-0539">Nucleus</keyword>
<dbReference type="SMART" id="SM00380">
    <property type="entry name" value="AP2"/>
    <property type="match status" value="1"/>
</dbReference>
<dbReference type="CDD" id="cd00018">
    <property type="entry name" value="AP2"/>
    <property type="match status" value="1"/>
</dbReference>
<keyword evidence="5" id="KW-0010">Activator</keyword>
<dbReference type="PRINTS" id="PR00367">
    <property type="entry name" value="ETHRSPELEMNT"/>
</dbReference>
<feature type="region of interest" description="Disordered" evidence="9">
    <location>
        <begin position="126"/>
        <end position="177"/>
    </location>
</feature>
<dbReference type="PROSITE" id="PS51032">
    <property type="entry name" value="AP2_ERF"/>
    <property type="match status" value="1"/>
</dbReference>
<evidence type="ECO:0000256" key="9">
    <source>
        <dbReference type="SAM" id="MobiDB-lite"/>
    </source>
</evidence>
<dbReference type="AlphaFoldDB" id="A0AAP0LW24"/>
<evidence type="ECO:0000256" key="8">
    <source>
        <dbReference type="ARBA" id="ARBA00024343"/>
    </source>
</evidence>
<keyword evidence="6" id="KW-0804">Transcription</keyword>
<evidence type="ECO:0000256" key="5">
    <source>
        <dbReference type="ARBA" id="ARBA00023159"/>
    </source>
</evidence>
<comment type="subcellular location">
    <subcellularLocation>
        <location evidence="1">Nucleus</location>
    </subcellularLocation>
</comment>
<evidence type="ECO:0000256" key="3">
    <source>
        <dbReference type="ARBA" id="ARBA00023015"/>
    </source>
</evidence>
<feature type="compositionally biased region" description="Polar residues" evidence="9">
    <location>
        <begin position="158"/>
        <end position="168"/>
    </location>
</feature>
<keyword evidence="4" id="KW-0238">DNA-binding</keyword>
<proteinExistence type="inferred from homology"/>
<comment type="similarity">
    <text evidence="8">Belongs to the AP2/ERF transcription factor family. ERF subfamily.</text>
</comment>